<dbReference type="SUPFAM" id="SSF52540">
    <property type="entry name" value="P-loop containing nucleoside triphosphate hydrolases"/>
    <property type="match status" value="1"/>
</dbReference>
<dbReference type="EMBL" id="CP001825">
    <property type="protein sequence ID" value="ACZ42191.1"/>
    <property type="molecule type" value="Genomic_DNA"/>
</dbReference>
<dbReference type="InterPro" id="IPR036640">
    <property type="entry name" value="ABC1_TM_sf"/>
</dbReference>
<dbReference type="GO" id="GO:0005524">
    <property type="term" value="F:ATP binding"/>
    <property type="evidence" value="ECO:0007669"/>
    <property type="project" value="UniProtKB-KW"/>
</dbReference>
<dbReference type="PROSITE" id="PS50929">
    <property type="entry name" value="ABC_TM1F"/>
    <property type="match status" value="1"/>
</dbReference>
<keyword evidence="4" id="KW-0547">Nucleotide-binding</keyword>
<evidence type="ECO:0000256" key="7">
    <source>
        <dbReference type="ARBA" id="ARBA00023136"/>
    </source>
</evidence>
<dbReference type="HOGENOM" id="CLU_000604_84_3_0"/>
<sequence length="623" mass="69466">MLRGAGGGGGGFRRALMAEKPEKPVRAGTARRVVKFFAPYKLHVLLVLIAILIISVVGLANPYLLKLIVDDAILKRDMDKLILYAVLMIVIPVVNGLIGVWQTYLNNLIGQRVMRDLRNELYRHMQRMSLRFFSETKTGEIQSRLGNDVNGIQDVITNTASSIVSNITTVVSTITAMFLLSWQLTLLSLALLPLFLYLTYKVGSIRRELAKNTQKSLADISALIEESLSVSGVLLTKTFGRQRESIDRFSRENQRLADLQLRQQMVGRWFFMITSTFFSITPALVYYFAGRTIIHTPPDQVPPITVGGIVAFTTLQSRLFFPLGQLLTVQVQIQAALALFDRIFEYLDLPVEITDRPNAIELDPHDVKGRITFDHVYFSYSRTGRPMNLYDINFDAPPGSLVALVGPTGAGKTTIAYLIARLYDVTKGRVLIDGIDVRDIRLASLPQIIGMVSQETYLFHASVRENLLFAKPDATEEELIAATKAANIYDRITELPEGFDTIVGERGYRFSGGEKQRIAIARIVLKNPRILILDEATSALDTRSERLVQRALATLMQGRTTIAIAHRLSTILSADQILVIDRGRIVERGTHSELLAAEGLYAKLYREQFLHAPKDTSIAATGS</sequence>
<dbReference type="CDD" id="cd18550">
    <property type="entry name" value="ABC_6TM_exporter_like"/>
    <property type="match status" value="1"/>
</dbReference>
<protein>
    <submittedName>
        <fullName evidence="11">ABC transporter related protein</fullName>
    </submittedName>
</protein>
<dbReference type="KEGG" id="ttr:Tter_1283"/>
<dbReference type="PROSITE" id="PS50893">
    <property type="entry name" value="ABC_TRANSPORTER_2"/>
    <property type="match status" value="1"/>
</dbReference>
<evidence type="ECO:0000313" key="12">
    <source>
        <dbReference type="Proteomes" id="UP000000323"/>
    </source>
</evidence>
<dbReference type="InterPro" id="IPR027417">
    <property type="entry name" value="P-loop_NTPase"/>
</dbReference>
<evidence type="ECO:0000256" key="4">
    <source>
        <dbReference type="ARBA" id="ARBA00022741"/>
    </source>
</evidence>
<dbReference type="RefSeq" id="WP_012875226.1">
    <property type="nucleotide sequence ID" value="NC_013525.1"/>
</dbReference>
<accession>D1CBM6</accession>
<keyword evidence="2" id="KW-0813">Transport</keyword>
<dbReference type="PROSITE" id="PS00211">
    <property type="entry name" value="ABC_TRANSPORTER_1"/>
    <property type="match status" value="1"/>
</dbReference>
<keyword evidence="12" id="KW-1185">Reference proteome</keyword>
<dbReference type="Gene3D" id="3.40.50.300">
    <property type="entry name" value="P-loop containing nucleotide triphosphate hydrolases"/>
    <property type="match status" value="1"/>
</dbReference>
<evidence type="ECO:0000259" key="10">
    <source>
        <dbReference type="PROSITE" id="PS50929"/>
    </source>
</evidence>
<feature type="transmembrane region" description="Helical" evidence="8">
    <location>
        <begin position="174"/>
        <end position="198"/>
    </location>
</feature>
<evidence type="ECO:0000256" key="2">
    <source>
        <dbReference type="ARBA" id="ARBA00022448"/>
    </source>
</evidence>
<keyword evidence="5" id="KW-0067">ATP-binding</keyword>
<dbReference type="SMART" id="SM00382">
    <property type="entry name" value="AAA"/>
    <property type="match status" value="1"/>
</dbReference>
<feature type="domain" description="ABC transporter" evidence="9">
    <location>
        <begin position="371"/>
        <end position="607"/>
    </location>
</feature>
<dbReference type="PANTHER" id="PTHR43394:SF1">
    <property type="entry name" value="ATP-BINDING CASSETTE SUB-FAMILY B MEMBER 10, MITOCHONDRIAL"/>
    <property type="match status" value="1"/>
</dbReference>
<keyword evidence="6 8" id="KW-1133">Transmembrane helix</keyword>
<evidence type="ECO:0000256" key="5">
    <source>
        <dbReference type="ARBA" id="ARBA00022840"/>
    </source>
</evidence>
<evidence type="ECO:0000256" key="3">
    <source>
        <dbReference type="ARBA" id="ARBA00022692"/>
    </source>
</evidence>
<reference evidence="12" key="1">
    <citation type="journal article" date="2010" name="Stand. Genomic Sci.">
        <title>Complete genome sequence of 'Thermobaculum terrenum' type strain (YNP1).</title>
        <authorList>
            <person name="Kiss H."/>
            <person name="Cleland D."/>
            <person name="Lapidus A."/>
            <person name="Lucas S."/>
            <person name="Glavina Del Rio T."/>
            <person name="Nolan M."/>
            <person name="Tice H."/>
            <person name="Han C."/>
            <person name="Goodwin L."/>
            <person name="Pitluck S."/>
            <person name="Liolios K."/>
            <person name="Ivanova N."/>
            <person name="Mavromatis K."/>
            <person name="Ovchinnikova G."/>
            <person name="Pati A."/>
            <person name="Chen A."/>
            <person name="Palaniappan K."/>
            <person name="Land M."/>
            <person name="Hauser L."/>
            <person name="Chang Y."/>
            <person name="Jeffries C."/>
            <person name="Lu M."/>
            <person name="Brettin T."/>
            <person name="Detter J."/>
            <person name="Goker M."/>
            <person name="Tindall B."/>
            <person name="Beck B."/>
            <person name="McDermott T."/>
            <person name="Woyke T."/>
            <person name="Bristow J."/>
            <person name="Eisen J."/>
            <person name="Markowitz V."/>
            <person name="Hugenholtz P."/>
            <person name="Kyrpides N."/>
            <person name="Klenk H."/>
            <person name="Cheng J."/>
        </authorList>
    </citation>
    <scope>NUCLEOTIDE SEQUENCE [LARGE SCALE GENOMIC DNA]</scope>
    <source>
        <strain evidence="12">ATCC BAA-798 / YNP1</strain>
    </source>
</reference>
<gene>
    <name evidence="11" type="ordered locus">Tter_1283</name>
</gene>
<dbReference type="InterPro" id="IPR003593">
    <property type="entry name" value="AAA+_ATPase"/>
</dbReference>
<dbReference type="Gene3D" id="1.20.1560.10">
    <property type="entry name" value="ABC transporter type 1, transmembrane domain"/>
    <property type="match status" value="1"/>
</dbReference>
<dbReference type="FunFam" id="3.40.50.300:FF:000287">
    <property type="entry name" value="Multidrug ABC transporter ATP-binding protein"/>
    <property type="match status" value="1"/>
</dbReference>
<dbReference type="GO" id="GO:0005886">
    <property type="term" value="C:plasma membrane"/>
    <property type="evidence" value="ECO:0007669"/>
    <property type="project" value="UniProtKB-SubCell"/>
</dbReference>
<dbReference type="eggNOG" id="COG1132">
    <property type="taxonomic scope" value="Bacteria"/>
</dbReference>
<dbReference type="Proteomes" id="UP000000323">
    <property type="component" value="Chromosome 1"/>
</dbReference>
<dbReference type="GO" id="GO:0016887">
    <property type="term" value="F:ATP hydrolysis activity"/>
    <property type="evidence" value="ECO:0007669"/>
    <property type="project" value="InterPro"/>
</dbReference>
<dbReference type="InterPro" id="IPR039421">
    <property type="entry name" value="Type_1_exporter"/>
</dbReference>
<dbReference type="SUPFAM" id="SSF90123">
    <property type="entry name" value="ABC transporter transmembrane region"/>
    <property type="match status" value="1"/>
</dbReference>
<comment type="subcellular location">
    <subcellularLocation>
        <location evidence="1">Cell membrane</location>
        <topology evidence="1">Multi-pass membrane protein</topology>
    </subcellularLocation>
</comment>
<evidence type="ECO:0000256" key="6">
    <source>
        <dbReference type="ARBA" id="ARBA00022989"/>
    </source>
</evidence>
<dbReference type="InterPro" id="IPR011527">
    <property type="entry name" value="ABC1_TM_dom"/>
</dbReference>
<dbReference type="GO" id="GO:0015421">
    <property type="term" value="F:ABC-type oligopeptide transporter activity"/>
    <property type="evidence" value="ECO:0007669"/>
    <property type="project" value="TreeGrafter"/>
</dbReference>
<dbReference type="AlphaFoldDB" id="D1CBM6"/>
<evidence type="ECO:0000256" key="8">
    <source>
        <dbReference type="SAM" id="Phobius"/>
    </source>
</evidence>
<evidence type="ECO:0000259" key="9">
    <source>
        <dbReference type="PROSITE" id="PS50893"/>
    </source>
</evidence>
<feature type="transmembrane region" description="Helical" evidence="8">
    <location>
        <begin position="81"/>
        <end position="104"/>
    </location>
</feature>
<feature type="transmembrane region" description="Helical" evidence="8">
    <location>
        <begin position="269"/>
        <end position="289"/>
    </location>
</feature>
<keyword evidence="7 8" id="KW-0472">Membrane</keyword>
<keyword evidence="3 8" id="KW-0812">Transmembrane</keyword>
<evidence type="ECO:0000256" key="1">
    <source>
        <dbReference type="ARBA" id="ARBA00004651"/>
    </source>
</evidence>
<feature type="domain" description="ABC transmembrane type-1" evidence="10">
    <location>
        <begin position="45"/>
        <end position="335"/>
    </location>
</feature>
<dbReference type="Pfam" id="PF00005">
    <property type="entry name" value="ABC_tran"/>
    <property type="match status" value="1"/>
</dbReference>
<dbReference type="InterPro" id="IPR017871">
    <property type="entry name" value="ABC_transporter-like_CS"/>
</dbReference>
<proteinExistence type="predicted"/>
<dbReference type="InterPro" id="IPR003439">
    <property type="entry name" value="ABC_transporter-like_ATP-bd"/>
</dbReference>
<dbReference type="PANTHER" id="PTHR43394">
    <property type="entry name" value="ATP-DEPENDENT PERMEASE MDL1, MITOCHONDRIAL"/>
    <property type="match status" value="1"/>
</dbReference>
<name>D1CBM6_THET1</name>
<feature type="transmembrane region" description="Helical" evidence="8">
    <location>
        <begin position="42"/>
        <end position="60"/>
    </location>
</feature>
<dbReference type="STRING" id="525904.Tter_1283"/>
<evidence type="ECO:0000313" key="11">
    <source>
        <dbReference type="EMBL" id="ACZ42191.1"/>
    </source>
</evidence>
<organism evidence="11 12">
    <name type="scientific">Thermobaculum terrenum (strain ATCC BAA-798 / CCMEE 7001 / YNP1)</name>
    <dbReference type="NCBI Taxonomy" id="525904"/>
    <lineage>
        <taxon>Bacteria</taxon>
        <taxon>Bacillati</taxon>
        <taxon>Chloroflexota</taxon>
        <taxon>Chloroflexia</taxon>
        <taxon>Candidatus Thermobaculales</taxon>
        <taxon>Candidatus Thermobaculaceae</taxon>
        <taxon>Thermobaculum</taxon>
    </lineage>
</organism>
<dbReference type="Pfam" id="PF00664">
    <property type="entry name" value="ABC_membrane"/>
    <property type="match status" value="1"/>
</dbReference>